<name>W1PJJ0_AMBTC</name>
<evidence type="ECO:0000313" key="3">
    <source>
        <dbReference type="EMBL" id="ERN07831.1"/>
    </source>
</evidence>
<reference evidence="4" key="1">
    <citation type="journal article" date="2013" name="Science">
        <title>The Amborella genome and the evolution of flowering plants.</title>
        <authorList>
            <consortium name="Amborella Genome Project"/>
        </authorList>
    </citation>
    <scope>NUCLEOTIDE SEQUENCE [LARGE SCALE GENOMIC DNA]</scope>
</reference>
<sequence>MDKAFGKWVRKPPSSPSLLSPSSENSEENYQSSNDWGPIAHDFEGFASQFTNFTSQVIIGFSILQEHFLLQRHSIEALEDEMGRKDALIASLEVQIAIKNVVNTSLEEELKRAHKNLKKARCDSPSSSSSN</sequence>
<gene>
    <name evidence="3" type="ORF">AMTR_s00012p00186930</name>
</gene>
<accession>W1PJJ0</accession>
<evidence type="ECO:0000256" key="1">
    <source>
        <dbReference type="SAM" id="Coils"/>
    </source>
</evidence>
<keyword evidence="4" id="KW-1185">Reference proteome</keyword>
<dbReference type="Gramene" id="ERN07831">
    <property type="protein sequence ID" value="ERN07831"/>
    <property type="gene ID" value="AMTR_s00012p00186930"/>
</dbReference>
<feature type="coiled-coil region" evidence="1">
    <location>
        <begin position="75"/>
        <end position="123"/>
    </location>
</feature>
<keyword evidence="1" id="KW-0175">Coiled coil</keyword>
<dbReference type="HOGENOM" id="CLU_1930354_0_0_1"/>
<evidence type="ECO:0000313" key="4">
    <source>
        <dbReference type="Proteomes" id="UP000017836"/>
    </source>
</evidence>
<protein>
    <submittedName>
        <fullName evidence="3">Uncharacterized protein</fullName>
    </submittedName>
</protein>
<dbReference type="AlphaFoldDB" id="W1PJJ0"/>
<proteinExistence type="predicted"/>
<feature type="region of interest" description="Disordered" evidence="2">
    <location>
        <begin position="1"/>
        <end position="36"/>
    </location>
</feature>
<dbReference type="Proteomes" id="UP000017836">
    <property type="component" value="Unassembled WGS sequence"/>
</dbReference>
<organism evidence="3 4">
    <name type="scientific">Amborella trichopoda</name>
    <dbReference type="NCBI Taxonomy" id="13333"/>
    <lineage>
        <taxon>Eukaryota</taxon>
        <taxon>Viridiplantae</taxon>
        <taxon>Streptophyta</taxon>
        <taxon>Embryophyta</taxon>
        <taxon>Tracheophyta</taxon>
        <taxon>Spermatophyta</taxon>
        <taxon>Magnoliopsida</taxon>
        <taxon>Amborellales</taxon>
        <taxon>Amborellaceae</taxon>
        <taxon>Amborella</taxon>
    </lineage>
</organism>
<dbReference type="EMBL" id="KI393609">
    <property type="protein sequence ID" value="ERN07831.1"/>
    <property type="molecule type" value="Genomic_DNA"/>
</dbReference>
<feature type="compositionally biased region" description="Low complexity" evidence="2">
    <location>
        <begin position="16"/>
        <end position="34"/>
    </location>
</feature>
<evidence type="ECO:0000256" key="2">
    <source>
        <dbReference type="SAM" id="MobiDB-lite"/>
    </source>
</evidence>